<evidence type="ECO:0000313" key="3">
    <source>
        <dbReference type="Proteomes" id="UP001064971"/>
    </source>
</evidence>
<evidence type="ECO:0000313" key="2">
    <source>
        <dbReference type="EMBL" id="BDP43799.1"/>
    </source>
</evidence>
<geneLocation type="plasmid" evidence="2 3">
    <name>pDAETH-1</name>
</geneLocation>
<organism evidence="2 3">
    <name type="scientific">Deinococcus aetherius</name>
    <dbReference type="NCBI Taxonomy" id="200252"/>
    <lineage>
        <taxon>Bacteria</taxon>
        <taxon>Thermotogati</taxon>
        <taxon>Deinococcota</taxon>
        <taxon>Deinococci</taxon>
        <taxon>Deinococcales</taxon>
        <taxon>Deinococcaceae</taxon>
        <taxon>Deinococcus</taxon>
    </lineage>
</organism>
<keyword evidence="3" id="KW-1185">Reference proteome</keyword>
<dbReference type="PANTHER" id="PTHR35604">
    <property type="entry name" value="TRANSPOSASE INSH FOR INSERTION SEQUENCE ELEMENT IS5A-RELATED"/>
    <property type="match status" value="1"/>
</dbReference>
<protein>
    <recommendedName>
        <fullName evidence="1">Transposase InsH N-terminal domain-containing protein</fullName>
    </recommendedName>
</protein>
<dbReference type="InterPro" id="IPR008490">
    <property type="entry name" value="Transposase_InsH_N"/>
</dbReference>
<gene>
    <name evidence="2" type="ORF">DAETH_37680</name>
</gene>
<name>A0ABM8AJ04_9DEIO</name>
<accession>A0ABM8AJ04</accession>
<dbReference type="Proteomes" id="UP001064971">
    <property type="component" value="Plasmid pDAETH-1"/>
</dbReference>
<keyword evidence="2" id="KW-0614">Plasmid</keyword>
<dbReference type="Pfam" id="PF05598">
    <property type="entry name" value="DUF772"/>
    <property type="match status" value="1"/>
</dbReference>
<dbReference type="EMBL" id="AP026561">
    <property type="protein sequence ID" value="BDP43799.1"/>
    <property type="molecule type" value="Genomic_DNA"/>
</dbReference>
<dbReference type="PANTHER" id="PTHR35604:SF2">
    <property type="entry name" value="TRANSPOSASE INSH FOR INSERTION SEQUENCE ELEMENT IS5A-RELATED"/>
    <property type="match status" value="1"/>
</dbReference>
<reference evidence="2" key="1">
    <citation type="submission" date="2022-07" db="EMBL/GenBank/DDBJ databases">
        <title>Complete Genome Sequence of the Radioresistant Bacterium Deinococcus aetherius ST0316, Isolated from the Air Dust collected in Lower Stratosphere above Japan.</title>
        <authorList>
            <person name="Satoh K."/>
            <person name="Hagiwara K."/>
            <person name="Katsumata K."/>
            <person name="Kubo A."/>
            <person name="Yokobori S."/>
            <person name="Yamagishi A."/>
            <person name="Oono Y."/>
            <person name="Narumi I."/>
        </authorList>
    </citation>
    <scope>NUCLEOTIDE SEQUENCE</scope>
    <source>
        <strain evidence="2">ST0316</strain>
        <plasmid evidence="2">pDAETH-1</plasmid>
    </source>
</reference>
<sequence length="328" mass="37070">MLRPRQVPEVPAETARVARSAFPKGTMFMRLRDELGVLLVDEDFAQLYPVRGQPAAAPWRLTLVTVMQFVENLSDRQAADAVRGHLAWKYALSLGLGDPGFDSSMLSEFRSRLLAQDNPLLMLDRLLDRCQELGLLRRHGKQRTNSTHVLAAIRVMSRLELITETVRAALNALAGFAPDWVQRVADPAWYDRYAHRPENYRLPKSDTARREYAGVVGQDGRALLDLLGQPDAPNGALHLPEVLALQRCWKRQFAVEKGKLRFREREEFPKEGMLESPYDPEARYSTKRGREWTGYQVHVSETCDGGLPHLVTHVATTMAEVHDASLGH</sequence>
<evidence type="ECO:0000259" key="1">
    <source>
        <dbReference type="Pfam" id="PF05598"/>
    </source>
</evidence>
<feature type="domain" description="Transposase InsH N-terminal" evidence="1">
    <location>
        <begin position="24"/>
        <end position="112"/>
    </location>
</feature>
<proteinExistence type="predicted"/>